<proteinExistence type="predicted"/>
<evidence type="ECO:0000256" key="1">
    <source>
        <dbReference type="SAM" id="MobiDB-lite"/>
    </source>
</evidence>
<name>A0ABQ8UIV5_9EUKA</name>
<reference evidence="2" key="1">
    <citation type="journal article" date="2022" name="bioRxiv">
        <title>Genomics of Preaxostyla Flagellates Illuminates Evolutionary Transitions and the Path Towards Mitochondrial Loss.</title>
        <authorList>
            <person name="Novak L.V.F."/>
            <person name="Treitli S.C."/>
            <person name="Pyrih J."/>
            <person name="Halakuc P."/>
            <person name="Pipaliya S.V."/>
            <person name="Vacek V."/>
            <person name="Brzon O."/>
            <person name="Soukal P."/>
            <person name="Eme L."/>
            <person name="Dacks J.B."/>
            <person name="Karnkowska A."/>
            <person name="Elias M."/>
            <person name="Hampl V."/>
        </authorList>
    </citation>
    <scope>NUCLEOTIDE SEQUENCE</scope>
    <source>
        <strain evidence="2">RCP-MX</strain>
    </source>
</reference>
<feature type="compositionally biased region" description="Basic residues" evidence="1">
    <location>
        <begin position="1"/>
        <end position="11"/>
    </location>
</feature>
<keyword evidence="3" id="KW-1185">Reference proteome</keyword>
<comment type="caution">
    <text evidence="2">The sequence shown here is derived from an EMBL/GenBank/DDBJ whole genome shotgun (WGS) entry which is preliminary data.</text>
</comment>
<organism evidence="2 3">
    <name type="scientific">Paratrimastix pyriformis</name>
    <dbReference type="NCBI Taxonomy" id="342808"/>
    <lineage>
        <taxon>Eukaryota</taxon>
        <taxon>Metamonada</taxon>
        <taxon>Preaxostyla</taxon>
        <taxon>Paratrimastigidae</taxon>
        <taxon>Paratrimastix</taxon>
    </lineage>
</organism>
<sequence>MVPPQIKKRLRPMSGSSKKPQKKKQEPVDETQFPLTDLPGPLFKMIVLHMFGWKLPSTYFQTVHDLPAISKRNIRNLMLVSRQTYQMVRDVLGLENLSGAPLSFFNPFRSLEDSHHSYRCLRHEAAELGRLETLRVEGMLSRLAARAFFAGLPDAVSVLIQEETHFIRSPEAISRHVDFLRGKIYPLLSRLQCFLYSAPIFRENSAHRSHVVMQINLPWEEVCANMAGFVERGRPCHVRRELSPVCLRTGHGDLPVFLDLRRASGILIETCTLCLGLGEPRDGSAGTSPVEAEWNTQLGFDDLNAHWAPDEVTDDGRVQEDQYAFLDWTSTHPERDGAVPEQSRSDGRCHDDWTTALHEPLFDWDYFQMGDTGLSCRHCMNVRRLRRLMVIMGLGPLGDVDIFCRILFTLCGSNLESIMYRWHMLLKR</sequence>
<gene>
    <name evidence="2" type="ORF">PAPYR_5913</name>
</gene>
<evidence type="ECO:0000313" key="3">
    <source>
        <dbReference type="Proteomes" id="UP001141327"/>
    </source>
</evidence>
<evidence type="ECO:0008006" key="4">
    <source>
        <dbReference type="Google" id="ProtNLM"/>
    </source>
</evidence>
<dbReference type="EMBL" id="JAPMOS010000030">
    <property type="protein sequence ID" value="KAJ4458361.1"/>
    <property type="molecule type" value="Genomic_DNA"/>
</dbReference>
<accession>A0ABQ8UIV5</accession>
<dbReference type="Proteomes" id="UP001141327">
    <property type="component" value="Unassembled WGS sequence"/>
</dbReference>
<feature type="region of interest" description="Disordered" evidence="1">
    <location>
        <begin position="1"/>
        <end position="33"/>
    </location>
</feature>
<evidence type="ECO:0000313" key="2">
    <source>
        <dbReference type="EMBL" id="KAJ4458361.1"/>
    </source>
</evidence>
<protein>
    <recommendedName>
        <fullName evidence="4">F-box domain-containing protein</fullName>
    </recommendedName>
</protein>